<reference evidence="2 4" key="1">
    <citation type="submission" date="2024-07" db="EMBL/GenBank/DDBJ databases">
        <title>Characterization of a bacterium isolated from hydrolysated instant sea cucumber by whole-genome sequencing and metabolomics.</title>
        <authorList>
            <person name="Luo X."/>
            <person name="Zhang Z."/>
            <person name="Zheng Z."/>
            <person name="Zhang W."/>
            <person name="Ming T."/>
            <person name="Jiao L."/>
            <person name="Su X."/>
            <person name="Kong F."/>
            <person name="Xu J."/>
        </authorList>
    </citation>
    <scope>NUCLEOTIDE SEQUENCE [LARGE SCALE GENOMIC DNA]</scope>
    <source>
        <strain evidence="2 4">XL-2024</strain>
    </source>
</reference>
<evidence type="ECO:0000313" key="2">
    <source>
        <dbReference type="EMBL" id="MEX3745728.1"/>
    </source>
</evidence>
<accession>A0ABV3VXU0</accession>
<dbReference type="EMBL" id="JBFRHK010000007">
    <property type="protein sequence ID" value="MEX3746028.1"/>
    <property type="molecule type" value="Genomic_DNA"/>
</dbReference>
<evidence type="ECO:0000313" key="3">
    <source>
        <dbReference type="EMBL" id="MEX3746028.1"/>
    </source>
</evidence>
<evidence type="ECO:0000259" key="1">
    <source>
        <dbReference type="Pfam" id="PF20335"/>
    </source>
</evidence>
<dbReference type="Proteomes" id="UP001558534">
    <property type="component" value="Unassembled WGS sequence"/>
</dbReference>
<proteinExistence type="predicted"/>
<protein>
    <recommendedName>
        <fullName evidence="1">DUF6630 domain-containing protein</fullName>
    </recommendedName>
</protein>
<dbReference type="EMBL" id="JBFRHK010000006">
    <property type="protein sequence ID" value="MEX3745728.1"/>
    <property type="molecule type" value="Genomic_DNA"/>
</dbReference>
<organism evidence="2 4">
    <name type="scientific">Lysinibacillus xylanilyticus</name>
    <dbReference type="NCBI Taxonomy" id="582475"/>
    <lineage>
        <taxon>Bacteria</taxon>
        <taxon>Bacillati</taxon>
        <taxon>Bacillota</taxon>
        <taxon>Bacilli</taxon>
        <taxon>Bacillales</taxon>
        <taxon>Bacillaceae</taxon>
        <taxon>Lysinibacillus</taxon>
    </lineage>
</organism>
<dbReference type="RefSeq" id="WP_368636607.1">
    <property type="nucleotide sequence ID" value="NZ_JBFRHK010000006.1"/>
</dbReference>
<keyword evidence="4" id="KW-1185">Reference proteome</keyword>
<evidence type="ECO:0000313" key="4">
    <source>
        <dbReference type="Proteomes" id="UP001558534"/>
    </source>
</evidence>
<feature type="domain" description="DUF6630" evidence="1">
    <location>
        <begin position="31"/>
        <end position="132"/>
    </location>
</feature>
<sequence length="151" mass="17991">MSDENIVSLIFEDSDDLDVILNNSETQSIHTSVLEHGLITKRFLYLDFKGEENYEIVNYILDYEFNHSIELASQEELEQLGEFEYEFLPEKVKEVNKVISSKEYGLFSYPTTGDYYALFIAKLEDKKELLQVELLEDEYIPYKERFIQYFY</sequence>
<gene>
    <name evidence="2" type="ORF">AB1300_11335</name>
    <name evidence="3" type="ORF">AB1300_12880</name>
</gene>
<comment type="caution">
    <text evidence="2">The sequence shown here is derived from an EMBL/GenBank/DDBJ whole genome shotgun (WGS) entry which is preliminary data.</text>
</comment>
<dbReference type="InterPro" id="IPR046582">
    <property type="entry name" value="DUF6630"/>
</dbReference>
<dbReference type="Pfam" id="PF20335">
    <property type="entry name" value="DUF6630"/>
    <property type="match status" value="1"/>
</dbReference>
<name>A0ABV3VXU0_9BACI</name>